<evidence type="ECO:0000256" key="3">
    <source>
        <dbReference type="ARBA" id="ARBA00022723"/>
    </source>
</evidence>
<evidence type="ECO:0000256" key="5">
    <source>
        <dbReference type="ARBA" id="ARBA00022842"/>
    </source>
</evidence>
<name>A0A3R9X0B8_9CREN</name>
<reference evidence="7 9" key="2">
    <citation type="journal article" date="2019" name="Nat. Microbiol.">
        <title>Wide diversity of methane and short-chain alkane metabolisms in uncultured archaea.</title>
        <authorList>
            <person name="Borrel G."/>
            <person name="Adam P.S."/>
            <person name="McKay L.J."/>
            <person name="Chen L.X."/>
            <person name="Sierra-Garcia I.N."/>
            <person name="Sieber C.M."/>
            <person name="Letourneur Q."/>
            <person name="Ghozlane A."/>
            <person name="Andersen G.L."/>
            <person name="Li W.J."/>
            <person name="Hallam S.J."/>
            <person name="Muyzer G."/>
            <person name="de Oliveira V.M."/>
            <person name="Inskeep W.P."/>
            <person name="Banfield J.F."/>
            <person name="Gribaldo S."/>
        </authorList>
    </citation>
    <scope>NUCLEOTIDE SEQUENCE [LARGE SCALE GENOMIC DNA]</scope>
    <source>
        <strain evidence="7">NM4</strain>
    </source>
</reference>
<comment type="cofactor">
    <cofactor evidence="1">
        <name>Mg(2+)</name>
        <dbReference type="ChEBI" id="CHEBI:18420"/>
    </cofactor>
</comment>
<sequence length="236" mass="26593">MVPMIKAVSFDLWFTLIWENQEDEREYTKMRIEAIHNSLRELGFNISPDDIYSAYAETKDFRLFTKVDELMRIIILSLGLNPDEEIVRKVAEAYDTSTDSFKPRVNEEALDVIPELRKAGVKVAITTSTSFSGRAVRNLLKNAGIYDVDCVISSSDIGCVKPQKKVFASLVEELKVNGENIVHVGDSYIHDVVGAINSGLKAVYYPKLAELRGSKIARCKIAPVIWNLKDLLHLIE</sequence>
<evidence type="ECO:0000313" key="6">
    <source>
        <dbReference type="EMBL" id="RSN71916.1"/>
    </source>
</evidence>
<gene>
    <name evidence="6" type="ORF">D6D85_14890</name>
    <name evidence="7" type="ORF">EF810_07085</name>
</gene>
<dbReference type="SFLD" id="SFLDG01129">
    <property type="entry name" value="C1.5:_HAD__Beta-PGM__Phosphata"/>
    <property type="match status" value="1"/>
</dbReference>
<dbReference type="PRINTS" id="PR00413">
    <property type="entry name" value="HADHALOGNASE"/>
</dbReference>
<dbReference type="GO" id="GO:0046872">
    <property type="term" value="F:metal ion binding"/>
    <property type="evidence" value="ECO:0007669"/>
    <property type="project" value="UniProtKB-KW"/>
</dbReference>
<organism evidence="6 8">
    <name type="scientific">Candidatus Methanodesulfokora washburnensis</name>
    <dbReference type="NCBI Taxonomy" id="2478471"/>
    <lineage>
        <taxon>Archaea</taxon>
        <taxon>Thermoproteota</taxon>
        <taxon>Candidatus Korarchaeia</taxon>
        <taxon>Candidatus Korarchaeia incertae sedis</taxon>
        <taxon>Candidatus Methanodesulfokora</taxon>
    </lineage>
</organism>
<dbReference type="GO" id="GO:0016791">
    <property type="term" value="F:phosphatase activity"/>
    <property type="evidence" value="ECO:0007669"/>
    <property type="project" value="TreeGrafter"/>
</dbReference>
<keyword evidence="4 6" id="KW-0378">Hydrolase</keyword>
<comment type="caution">
    <text evidence="6">The sequence shown here is derived from an EMBL/GenBank/DDBJ whole genome shotgun (WGS) entry which is preliminary data.</text>
</comment>
<dbReference type="Proteomes" id="UP000316217">
    <property type="component" value="Unassembled WGS sequence"/>
</dbReference>
<dbReference type="NCBIfam" id="TIGR01549">
    <property type="entry name" value="HAD-SF-IA-v1"/>
    <property type="match status" value="1"/>
</dbReference>
<keyword evidence="5" id="KW-0460">Magnesium</keyword>
<dbReference type="SFLD" id="SFLDS00003">
    <property type="entry name" value="Haloacid_Dehalogenase"/>
    <property type="match status" value="1"/>
</dbReference>
<dbReference type="AlphaFoldDB" id="A0A3R9X0B8"/>
<reference evidence="6 8" key="1">
    <citation type="submission" date="2018-10" db="EMBL/GenBank/DDBJ databases">
        <title>Co-occurring genomic capacity for anaerobic methane metabolism and dissimilatory sulfite reduction discovered in the Korarchaeota.</title>
        <authorList>
            <person name="Mckay L.J."/>
            <person name="Dlakic M."/>
            <person name="Fields M.W."/>
            <person name="Delmont T.O."/>
            <person name="Eren A.M."/>
            <person name="Jay Z.J."/>
            <person name="Klingelsmith K.B."/>
            <person name="Rusch D.B."/>
            <person name="Inskeep W.P."/>
        </authorList>
    </citation>
    <scope>NUCLEOTIDE SEQUENCE [LARGE SCALE GENOMIC DNA]</scope>
    <source>
        <strain evidence="6 8">MDKW</strain>
    </source>
</reference>
<dbReference type="GO" id="GO:0044281">
    <property type="term" value="P:small molecule metabolic process"/>
    <property type="evidence" value="ECO:0007669"/>
    <property type="project" value="UniProtKB-ARBA"/>
</dbReference>
<keyword evidence="8" id="KW-1185">Reference proteome</keyword>
<comment type="similarity">
    <text evidence="2">Belongs to the HAD-like hydrolase superfamily.</text>
</comment>
<accession>A0A3R9X0B8</accession>
<keyword evidence="3" id="KW-0479">Metal-binding</keyword>
<dbReference type="EMBL" id="RXII01000110">
    <property type="protein sequence ID" value="RZN59064.1"/>
    <property type="molecule type" value="Genomic_DNA"/>
</dbReference>
<dbReference type="InterPro" id="IPR023214">
    <property type="entry name" value="HAD_sf"/>
</dbReference>
<dbReference type="PANTHER" id="PTHR46470:SF2">
    <property type="entry name" value="GLYCERALDEHYDE 3-PHOSPHATE PHOSPHATASE"/>
    <property type="match status" value="1"/>
</dbReference>
<dbReference type="Pfam" id="PF00702">
    <property type="entry name" value="Hydrolase"/>
    <property type="match status" value="1"/>
</dbReference>
<evidence type="ECO:0000256" key="1">
    <source>
        <dbReference type="ARBA" id="ARBA00001946"/>
    </source>
</evidence>
<evidence type="ECO:0000256" key="4">
    <source>
        <dbReference type="ARBA" id="ARBA00022801"/>
    </source>
</evidence>
<dbReference type="Gene3D" id="3.40.50.1000">
    <property type="entry name" value="HAD superfamily/HAD-like"/>
    <property type="match status" value="1"/>
</dbReference>
<dbReference type="Gene3D" id="1.10.150.400">
    <property type="match status" value="1"/>
</dbReference>
<dbReference type="InterPro" id="IPR006439">
    <property type="entry name" value="HAD-SF_hydro_IA"/>
</dbReference>
<protein>
    <submittedName>
        <fullName evidence="6">HAD family hydrolase</fullName>
    </submittedName>
</protein>
<proteinExistence type="inferred from homology"/>
<dbReference type="OrthoDB" id="27736at2157"/>
<dbReference type="SUPFAM" id="SSF56784">
    <property type="entry name" value="HAD-like"/>
    <property type="match status" value="1"/>
</dbReference>
<evidence type="ECO:0000313" key="7">
    <source>
        <dbReference type="EMBL" id="RZN59064.1"/>
    </source>
</evidence>
<dbReference type="InterPro" id="IPR051400">
    <property type="entry name" value="HAD-like_hydrolase"/>
</dbReference>
<dbReference type="PANTHER" id="PTHR46470">
    <property type="entry name" value="N-ACYLNEURAMINATE-9-PHOSPHATASE"/>
    <property type="match status" value="1"/>
</dbReference>
<dbReference type="EMBL" id="RCOS01000166">
    <property type="protein sequence ID" value="RSN71916.1"/>
    <property type="molecule type" value="Genomic_DNA"/>
</dbReference>
<evidence type="ECO:0000313" key="8">
    <source>
        <dbReference type="Proteomes" id="UP000277582"/>
    </source>
</evidence>
<dbReference type="Proteomes" id="UP000277582">
    <property type="component" value="Unassembled WGS sequence"/>
</dbReference>
<evidence type="ECO:0000313" key="9">
    <source>
        <dbReference type="Proteomes" id="UP000316217"/>
    </source>
</evidence>
<evidence type="ECO:0000256" key="2">
    <source>
        <dbReference type="ARBA" id="ARBA00007958"/>
    </source>
</evidence>
<dbReference type="InterPro" id="IPR036412">
    <property type="entry name" value="HAD-like_sf"/>
</dbReference>